<comment type="caution">
    <text evidence="2">The sequence shown here is derived from an EMBL/GenBank/DDBJ whole genome shotgun (WGS) entry which is preliminary data.</text>
</comment>
<proteinExistence type="predicted"/>
<sequence>MPTDPHQAISALVRAEATRTTKPATSAPTAPPTALTDPAPAPPPPPRPARALLRWFRRRSASE</sequence>
<dbReference type="RefSeq" id="WP_136731166.1">
    <property type="nucleotide sequence ID" value="NZ_JAOPYF010000100.1"/>
</dbReference>
<organism evidence="2 3">
    <name type="scientific">Actinacidiphila oryziradicis</name>
    <dbReference type="NCBI Taxonomy" id="2571141"/>
    <lineage>
        <taxon>Bacteria</taxon>
        <taxon>Bacillati</taxon>
        <taxon>Actinomycetota</taxon>
        <taxon>Actinomycetes</taxon>
        <taxon>Kitasatosporales</taxon>
        <taxon>Streptomycetaceae</taxon>
        <taxon>Actinacidiphila</taxon>
    </lineage>
</organism>
<evidence type="ECO:0000313" key="3">
    <source>
        <dbReference type="Proteomes" id="UP000305778"/>
    </source>
</evidence>
<feature type="region of interest" description="Disordered" evidence="1">
    <location>
        <begin position="1"/>
        <end position="49"/>
    </location>
</feature>
<keyword evidence="3" id="KW-1185">Reference proteome</keyword>
<name>A0A4U0RJE3_9ACTN</name>
<feature type="compositionally biased region" description="Low complexity" evidence="1">
    <location>
        <begin position="18"/>
        <end position="38"/>
    </location>
</feature>
<evidence type="ECO:0000256" key="1">
    <source>
        <dbReference type="SAM" id="MobiDB-lite"/>
    </source>
</evidence>
<evidence type="ECO:0000313" key="2">
    <source>
        <dbReference type="EMBL" id="TJZ94850.1"/>
    </source>
</evidence>
<gene>
    <name evidence="2" type="ORF">FCI23_52865</name>
</gene>
<dbReference type="Proteomes" id="UP000305778">
    <property type="component" value="Unassembled WGS sequence"/>
</dbReference>
<protein>
    <submittedName>
        <fullName evidence="2">Uncharacterized protein</fullName>
    </submittedName>
</protein>
<dbReference type="EMBL" id="SUMC01000198">
    <property type="protein sequence ID" value="TJZ94850.1"/>
    <property type="molecule type" value="Genomic_DNA"/>
</dbReference>
<reference evidence="2 3" key="1">
    <citation type="submission" date="2019-04" db="EMBL/GenBank/DDBJ databases">
        <title>Streptomyces oryziradicis sp. nov., a novel actinomycete isolated from rhizosphere soil of rice (Oryza sativa L.).</title>
        <authorList>
            <person name="Li C."/>
        </authorList>
    </citation>
    <scope>NUCLEOTIDE SEQUENCE [LARGE SCALE GENOMIC DNA]</scope>
    <source>
        <strain evidence="2 3">NEAU-C40</strain>
    </source>
</reference>
<accession>A0A4U0RJE3</accession>
<dbReference type="AlphaFoldDB" id="A0A4U0RJE3"/>
<feature type="compositionally biased region" description="Pro residues" evidence="1">
    <location>
        <begin position="39"/>
        <end position="48"/>
    </location>
</feature>